<dbReference type="EMBL" id="VSSQ01080355">
    <property type="protein sequence ID" value="MPN29585.1"/>
    <property type="molecule type" value="Genomic_DNA"/>
</dbReference>
<organism evidence="1">
    <name type="scientific">bioreactor metagenome</name>
    <dbReference type="NCBI Taxonomy" id="1076179"/>
    <lineage>
        <taxon>unclassified sequences</taxon>
        <taxon>metagenomes</taxon>
        <taxon>ecological metagenomes</taxon>
    </lineage>
</organism>
<sequence length="110" mass="12694">MIAVDRTLFKGFHHHRLYGGRHIRVDLPRGPGPDLHMLQRDGDRRFPVKGHLACQHLIEHDANAVQVTGYGRHLALRLLGRKVMHRTHHGFIGIRDCRRFGPHHARDAEV</sequence>
<dbReference type="AlphaFoldDB" id="A0A645GS68"/>
<name>A0A645GS68_9ZZZZ</name>
<gene>
    <name evidence="1" type="ORF">SDC9_177038</name>
</gene>
<comment type="caution">
    <text evidence="1">The sequence shown here is derived from an EMBL/GenBank/DDBJ whole genome shotgun (WGS) entry which is preliminary data.</text>
</comment>
<protein>
    <submittedName>
        <fullName evidence="1">Uncharacterized protein</fullName>
    </submittedName>
</protein>
<evidence type="ECO:0000313" key="1">
    <source>
        <dbReference type="EMBL" id="MPN29585.1"/>
    </source>
</evidence>
<accession>A0A645GS68</accession>
<reference evidence="1" key="1">
    <citation type="submission" date="2019-08" db="EMBL/GenBank/DDBJ databases">
        <authorList>
            <person name="Kucharzyk K."/>
            <person name="Murdoch R.W."/>
            <person name="Higgins S."/>
            <person name="Loffler F."/>
        </authorList>
    </citation>
    <scope>NUCLEOTIDE SEQUENCE</scope>
</reference>
<proteinExistence type="predicted"/>